<dbReference type="Pfam" id="PF12697">
    <property type="entry name" value="Abhydrolase_6"/>
    <property type="match status" value="1"/>
</dbReference>
<protein>
    <submittedName>
        <fullName evidence="4">Alpha beta-hydrolase</fullName>
    </submittedName>
</protein>
<evidence type="ECO:0000313" key="4">
    <source>
        <dbReference type="EMBL" id="GLB44834.1"/>
    </source>
</evidence>
<keyword evidence="5" id="KW-1185">Reference proteome</keyword>
<organism evidence="4 5">
    <name type="scientific">Lyophyllum shimeji</name>
    <name type="common">Hon-shimeji</name>
    <name type="synonym">Tricholoma shimeji</name>
    <dbReference type="NCBI Taxonomy" id="47721"/>
    <lineage>
        <taxon>Eukaryota</taxon>
        <taxon>Fungi</taxon>
        <taxon>Dikarya</taxon>
        <taxon>Basidiomycota</taxon>
        <taxon>Agaricomycotina</taxon>
        <taxon>Agaricomycetes</taxon>
        <taxon>Agaricomycetidae</taxon>
        <taxon>Agaricales</taxon>
        <taxon>Tricholomatineae</taxon>
        <taxon>Lyophyllaceae</taxon>
        <taxon>Lyophyllum</taxon>
    </lineage>
</organism>
<dbReference type="SUPFAM" id="SSF53474">
    <property type="entry name" value="alpha/beta-Hydrolases"/>
    <property type="match status" value="1"/>
</dbReference>
<sequence length="332" mass="37036">MHNESQPRWKQIAIIDDVTPKVHARLRSDPPLCRSHGAPRRHMSSENIVPVDLDYASYIPPNGNKTDGALVILHGLFGSKRNFTSLSKLFMKDLNIPVYALDLRNQGTSPRAKPMTYPAMAADVLHFIHSHRLSHVSLLGHSMGGKAAMSVALHPSLDDPSNAHLLSKLIVADVAPMRAELCPEFKGYIAAMRQIEDTRLTSRKDALRVLEAYEPDPTIRQFLLTNLNPTSSSAEQPQPLTFRVPLATLDAAIPEIGWFPHAPGDGDRSWDGPVLFVKGSKSAYINPHAIPTMRAFFPRHRVETLDAGHWVHGERPEEFRKLVEEFIRSPEA</sequence>
<dbReference type="GO" id="GO:0052689">
    <property type="term" value="F:carboxylic ester hydrolase activity"/>
    <property type="evidence" value="ECO:0007669"/>
    <property type="project" value="TreeGrafter"/>
</dbReference>
<reference evidence="4" key="1">
    <citation type="submission" date="2022-07" db="EMBL/GenBank/DDBJ databases">
        <title>The genome of Lyophyllum shimeji provides insight into the initial evolution of ectomycorrhizal fungal genome.</title>
        <authorList>
            <person name="Kobayashi Y."/>
            <person name="Shibata T."/>
            <person name="Hirakawa H."/>
            <person name="Shigenobu S."/>
            <person name="Nishiyama T."/>
            <person name="Yamada A."/>
            <person name="Hasebe M."/>
            <person name="Kawaguchi M."/>
        </authorList>
    </citation>
    <scope>NUCLEOTIDE SEQUENCE</scope>
    <source>
        <strain evidence="4">AT787</strain>
    </source>
</reference>
<feature type="domain" description="AB hydrolase-1" evidence="3">
    <location>
        <begin position="70"/>
        <end position="320"/>
    </location>
</feature>
<dbReference type="PANTHER" id="PTHR46118:SF4">
    <property type="entry name" value="PROTEIN ABHD11"/>
    <property type="match status" value="1"/>
</dbReference>
<dbReference type="InterPro" id="IPR029058">
    <property type="entry name" value="AB_hydrolase_fold"/>
</dbReference>
<comment type="caution">
    <text evidence="4">The sequence shown here is derived from an EMBL/GenBank/DDBJ whole genome shotgun (WGS) entry which is preliminary data.</text>
</comment>
<dbReference type="GO" id="GO:0005739">
    <property type="term" value="C:mitochondrion"/>
    <property type="evidence" value="ECO:0007669"/>
    <property type="project" value="TreeGrafter"/>
</dbReference>
<accession>A0A9P3Q0G9</accession>
<dbReference type="AlphaFoldDB" id="A0A9P3Q0G9"/>
<dbReference type="OrthoDB" id="8119704at2759"/>
<gene>
    <name evidence="4" type="ORF">LshimejAT787_1801710</name>
</gene>
<keyword evidence="2" id="KW-0378">Hydrolase</keyword>
<evidence type="ECO:0000256" key="1">
    <source>
        <dbReference type="ARBA" id="ARBA00008645"/>
    </source>
</evidence>
<evidence type="ECO:0000313" key="5">
    <source>
        <dbReference type="Proteomes" id="UP001063166"/>
    </source>
</evidence>
<comment type="similarity">
    <text evidence="1">Belongs to the AB hydrolase superfamily.</text>
</comment>
<dbReference type="PANTHER" id="PTHR46118">
    <property type="entry name" value="PROTEIN ABHD11"/>
    <property type="match status" value="1"/>
</dbReference>
<dbReference type="InterPro" id="IPR000073">
    <property type="entry name" value="AB_hydrolase_1"/>
</dbReference>
<evidence type="ECO:0000259" key="3">
    <source>
        <dbReference type="Pfam" id="PF12697"/>
    </source>
</evidence>
<evidence type="ECO:0000256" key="2">
    <source>
        <dbReference type="ARBA" id="ARBA00022801"/>
    </source>
</evidence>
<dbReference type="EMBL" id="BRPK01000018">
    <property type="protein sequence ID" value="GLB44834.1"/>
    <property type="molecule type" value="Genomic_DNA"/>
</dbReference>
<proteinExistence type="inferred from homology"/>
<dbReference type="Proteomes" id="UP001063166">
    <property type="component" value="Unassembled WGS sequence"/>
</dbReference>
<name>A0A9P3Q0G9_LYOSH</name>
<dbReference type="Gene3D" id="3.40.50.1820">
    <property type="entry name" value="alpha/beta hydrolase"/>
    <property type="match status" value="1"/>
</dbReference>